<dbReference type="InterPro" id="IPR002543">
    <property type="entry name" value="FtsK_dom"/>
</dbReference>
<keyword evidence="6" id="KW-1185">Reference proteome</keyword>
<dbReference type="Pfam" id="PF01580">
    <property type="entry name" value="FtsK_SpoIIIE"/>
    <property type="match status" value="1"/>
</dbReference>
<dbReference type="PROSITE" id="PS50901">
    <property type="entry name" value="FTSK"/>
    <property type="match status" value="1"/>
</dbReference>
<dbReference type="EMBL" id="FMHW01000002">
    <property type="protein sequence ID" value="SCL30037.1"/>
    <property type="molecule type" value="Genomic_DNA"/>
</dbReference>
<dbReference type="InterPro" id="IPR050206">
    <property type="entry name" value="FtsK/SpoIIIE/SftA"/>
</dbReference>
<dbReference type="Proteomes" id="UP000198959">
    <property type="component" value="Unassembled WGS sequence"/>
</dbReference>
<keyword evidence="1 3" id="KW-0547">Nucleotide-binding</keyword>
<dbReference type="GO" id="GO:0005524">
    <property type="term" value="F:ATP binding"/>
    <property type="evidence" value="ECO:0007669"/>
    <property type="project" value="UniProtKB-UniRule"/>
</dbReference>
<dbReference type="GO" id="GO:0003677">
    <property type="term" value="F:DNA binding"/>
    <property type="evidence" value="ECO:0007669"/>
    <property type="project" value="InterPro"/>
</dbReference>
<feature type="binding site" evidence="3">
    <location>
        <begin position="376"/>
        <end position="383"/>
    </location>
    <ligand>
        <name>ATP</name>
        <dbReference type="ChEBI" id="CHEBI:30616"/>
    </ligand>
</feature>
<dbReference type="PANTHER" id="PTHR22683">
    <property type="entry name" value="SPORULATION PROTEIN RELATED"/>
    <property type="match status" value="1"/>
</dbReference>
<reference evidence="6" key="1">
    <citation type="submission" date="2016-06" db="EMBL/GenBank/DDBJ databases">
        <authorList>
            <person name="Varghese N."/>
            <person name="Submissions Spin"/>
        </authorList>
    </citation>
    <scope>NUCLEOTIDE SEQUENCE [LARGE SCALE GENOMIC DNA]</scope>
    <source>
        <strain evidence="6">DSM 43817</strain>
    </source>
</reference>
<organism evidence="5 6">
    <name type="scientific">Micromonospora pallida</name>
    <dbReference type="NCBI Taxonomy" id="145854"/>
    <lineage>
        <taxon>Bacteria</taxon>
        <taxon>Bacillati</taxon>
        <taxon>Actinomycetota</taxon>
        <taxon>Actinomycetes</taxon>
        <taxon>Micromonosporales</taxon>
        <taxon>Micromonosporaceae</taxon>
        <taxon>Micromonospora</taxon>
    </lineage>
</organism>
<dbReference type="PANTHER" id="PTHR22683:SF41">
    <property type="entry name" value="DNA TRANSLOCASE FTSK"/>
    <property type="match status" value="1"/>
</dbReference>
<feature type="domain" description="FtsK" evidence="4">
    <location>
        <begin position="360"/>
        <end position="555"/>
    </location>
</feature>
<evidence type="ECO:0000313" key="6">
    <source>
        <dbReference type="Proteomes" id="UP000198959"/>
    </source>
</evidence>
<evidence type="ECO:0000256" key="3">
    <source>
        <dbReference type="PROSITE-ProRule" id="PRU00289"/>
    </source>
</evidence>
<sequence>MTSAPIIDPAGSPPDEKAARIVNLAQRRADRAAAAQGLSAADVADVETVAPEPVAAGGPVDPPDRPAGLAEVLDRRGGPVLPVWLTDRYQRREMLRRAVDAAGYHVGTHLVLSPVYAGKVAWYAPKGAARAVSRVLVWTSAEAGNWHLRQDAANRNDAKTFLELDRHRMRQASWRWWVTGAGTLATSAAGIVVASDITPWWVKAPILAAGLVGLARYGRPLDKPIIARTVVRAAYRKLTAELTRKGIMATGLVKRPEDIVFPAGVGEIRRDGPGYLAIVDLPDGVIAVDVVEARDKLAGGLRLPMDQVWPEVMPREHPSRLALWVADRPVSAMKQPPWPLLRGGQTDYFKPFVYGFDPRMRPVEYRMDERNSLFAGFPGSGKSLSARVVLAGMALDPLVQFAVFDLAGRGDFDAFEPLCAPELFGSGADEGTKQNAYRMLMWLLKECDVRGPRIKHYATQGMNTENKLNRAIAAKDARLRPIVAAIDEVQELITDPEIGKSAAAAMTSIVKRGRALGIHLVMMTQRIDKESLPKGVTSNIAVRTCLAVPSHVETDLALGTGAYRQGARPTQFEIGVDAGWGVRVGYGPMASVRAAYLDRAAVEKICQRGVALRGGITGPADLPAARDILDDLRAVWVADERGQHWEVLAARLADWSPEAYGSLTPDALSALVRGKKVECSRQVKVKGSNRSGLYLEHLTKALAERGGAAG</sequence>
<name>A0A1C6SKT0_9ACTN</name>
<evidence type="ECO:0000313" key="5">
    <source>
        <dbReference type="EMBL" id="SCL30037.1"/>
    </source>
</evidence>
<dbReference type="Gene3D" id="3.40.50.300">
    <property type="entry name" value="P-loop containing nucleotide triphosphate hydrolases"/>
    <property type="match status" value="1"/>
</dbReference>
<dbReference type="OrthoDB" id="3315716at2"/>
<proteinExistence type="predicted"/>
<protein>
    <submittedName>
        <fullName evidence="5">DNA segregation ATPase FtsK/SpoIIIE, S-DNA-T family</fullName>
    </submittedName>
</protein>
<dbReference type="AlphaFoldDB" id="A0A1C6SKT0"/>
<gene>
    <name evidence="5" type="ORF">GA0074692_2848</name>
</gene>
<dbReference type="STRING" id="145854.GA0074692_2848"/>
<evidence type="ECO:0000259" key="4">
    <source>
        <dbReference type="PROSITE" id="PS50901"/>
    </source>
</evidence>
<dbReference type="RefSeq" id="WP_091644603.1">
    <property type="nucleotide sequence ID" value="NZ_FMHW01000002.1"/>
</dbReference>
<dbReference type="InterPro" id="IPR027417">
    <property type="entry name" value="P-loop_NTPase"/>
</dbReference>
<evidence type="ECO:0000256" key="2">
    <source>
        <dbReference type="ARBA" id="ARBA00022840"/>
    </source>
</evidence>
<keyword evidence="2 3" id="KW-0067">ATP-binding</keyword>
<accession>A0A1C6SKT0</accession>
<dbReference type="SUPFAM" id="SSF52540">
    <property type="entry name" value="P-loop containing nucleoside triphosphate hydrolases"/>
    <property type="match status" value="1"/>
</dbReference>
<evidence type="ECO:0000256" key="1">
    <source>
        <dbReference type="ARBA" id="ARBA00022741"/>
    </source>
</evidence>